<dbReference type="PANTHER" id="PTHR42693">
    <property type="entry name" value="ARYLSULFATASE FAMILY MEMBER"/>
    <property type="match status" value="1"/>
</dbReference>
<dbReference type="Gene3D" id="3.40.720.10">
    <property type="entry name" value="Alkaline Phosphatase, subunit A"/>
    <property type="match status" value="2"/>
</dbReference>
<dbReference type="Pfam" id="PF00884">
    <property type="entry name" value="Sulfatase"/>
    <property type="match status" value="1"/>
</dbReference>
<organism evidence="4">
    <name type="scientific">Schlesneria paludicola</name>
    <dbReference type="NCBI Taxonomy" id="360056"/>
    <lineage>
        <taxon>Bacteria</taxon>
        <taxon>Pseudomonadati</taxon>
        <taxon>Planctomycetota</taxon>
        <taxon>Planctomycetia</taxon>
        <taxon>Planctomycetales</taxon>
        <taxon>Planctomycetaceae</taxon>
        <taxon>Schlesneria</taxon>
    </lineage>
</organism>
<proteinExistence type="inferred from homology"/>
<evidence type="ECO:0000313" key="4">
    <source>
        <dbReference type="EMBL" id="HGT39914.1"/>
    </source>
</evidence>
<dbReference type="InterPro" id="IPR050738">
    <property type="entry name" value="Sulfatase"/>
</dbReference>
<dbReference type="EMBL" id="DSVQ01000015">
    <property type="protein sequence ID" value="HGT39914.1"/>
    <property type="molecule type" value="Genomic_DNA"/>
</dbReference>
<protein>
    <recommendedName>
        <fullName evidence="3">Sulfatase N-terminal domain-containing protein</fullName>
    </recommendedName>
</protein>
<gene>
    <name evidence="4" type="ORF">ENS64_11735</name>
</gene>
<feature type="domain" description="Sulfatase N-terminal" evidence="3">
    <location>
        <begin position="103"/>
        <end position="399"/>
    </location>
</feature>
<reference evidence="4" key="1">
    <citation type="journal article" date="2020" name="mSystems">
        <title>Genome- and Community-Level Interaction Insights into Carbon Utilization and Element Cycling Functions of Hydrothermarchaeota in Hydrothermal Sediment.</title>
        <authorList>
            <person name="Zhou Z."/>
            <person name="Liu Y."/>
            <person name="Xu W."/>
            <person name="Pan J."/>
            <person name="Luo Z.H."/>
            <person name="Li M."/>
        </authorList>
    </citation>
    <scope>NUCLEOTIDE SEQUENCE [LARGE SCALE GENOMIC DNA]</scope>
    <source>
        <strain evidence="4">SpSt-508</strain>
    </source>
</reference>
<dbReference type="InterPro" id="IPR017850">
    <property type="entry name" value="Alkaline_phosphatase_core_sf"/>
</dbReference>
<evidence type="ECO:0000259" key="3">
    <source>
        <dbReference type="Pfam" id="PF00884"/>
    </source>
</evidence>
<dbReference type="SUPFAM" id="SSF53649">
    <property type="entry name" value="Alkaline phosphatase-like"/>
    <property type="match status" value="1"/>
</dbReference>
<evidence type="ECO:0000256" key="2">
    <source>
        <dbReference type="ARBA" id="ARBA00022801"/>
    </source>
</evidence>
<evidence type="ECO:0000256" key="1">
    <source>
        <dbReference type="ARBA" id="ARBA00008779"/>
    </source>
</evidence>
<dbReference type="InterPro" id="IPR000917">
    <property type="entry name" value="Sulfatase_N"/>
</dbReference>
<accession>A0A7C4LLX3</accession>
<dbReference type="PANTHER" id="PTHR42693:SF53">
    <property type="entry name" value="ENDO-4-O-SULFATASE"/>
    <property type="match status" value="1"/>
</dbReference>
<dbReference type="AlphaFoldDB" id="A0A7C4LLX3"/>
<dbReference type="GO" id="GO:0004065">
    <property type="term" value="F:arylsulfatase activity"/>
    <property type="evidence" value="ECO:0007669"/>
    <property type="project" value="TreeGrafter"/>
</dbReference>
<sequence>MVSAVLCHFFAEAGKKCSADRARSDMSGLACRNGAEIFPTPTCRPAHACEGGRRGLPVWTACLSALRGRSGGPRFAADRATGDHAMLLAGLEALLLLALWPQQNVLLIVADDLGVAHVGCYGIGTDPPPTPNLDALARRGVRFANAWSMPCCSPTRACIQTGRYPFRTSVGNSTLNSASCLQAAELTIPEVLPGIPCAAVGKWHLDVTWRRASPFRHGYQYYRGCLAGSLASYYWWPSTTTSGATSLDFGYATTRTVDDALAWLARQRTNWFCYVALNAPHVPYQAPPPHLHSYTLRNNSSDVKLTYKAMIEALDTELGRLLSGIDESRTTVIFVGDNGGDDRIVEPPFDASRAKGTVYEGGVWVPLIVAGPGVTSPGRAEHAIVNVVDLYSTIVELMGGRQETGVDSVSLVPYLRRKNLAPRRQFSYTETFTTPSGADADEPVFERAIRDQRFKFVQLATDTDIAEEHFFDLDNDRYETIDLMGDQRFARSIQRLRAALMHLLTAETSGSSKHPRVD</sequence>
<name>A0A7C4LLX3_9PLAN</name>
<comment type="similarity">
    <text evidence="1">Belongs to the sulfatase family.</text>
</comment>
<keyword evidence="2" id="KW-0378">Hydrolase</keyword>
<comment type="caution">
    <text evidence="4">The sequence shown here is derived from an EMBL/GenBank/DDBJ whole genome shotgun (WGS) entry which is preliminary data.</text>
</comment>